<feature type="domain" description="Glycosyl hydrolase family 92 N-terminal" evidence="5">
    <location>
        <begin position="37"/>
        <end position="261"/>
    </location>
</feature>
<name>A0A419W4H5_9BACT</name>
<dbReference type="GO" id="GO:0000224">
    <property type="term" value="F:peptide-N4-(N-acetyl-beta-glucosaminyl)asparagine amidase activity"/>
    <property type="evidence" value="ECO:0007669"/>
    <property type="project" value="TreeGrafter"/>
</dbReference>
<gene>
    <name evidence="6" type="ORF">BC643_0679</name>
</gene>
<organism evidence="6 7">
    <name type="scientific">Mangrovibacterium diazotrophicum</name>
    <dbReference type="NCBI Taxonomy" id="1261403"/>
    <lineage>
        <taxon>Bacteria</taxon>
        <taxon>Pseudomonadati</taxon>
        <taxon>Bacteroidota</taxon>
        <taxon>Bacteroidia</taxon>
        <taxon>Marinilabiliales</taxon>
        <taxon>Prolixibacteraceae</taxon>
        <taxon>Mangrovibacterium</taxon>
    </lineage>
</organism>
<dbReference type="GO" id="GO:0006516">
    <property type="term" value="P:glycoprotein catabolic process"/>
    <property type="evidence" value="ECO:0007669"/>
    <property type="project" value="TreeGrafter"/>
</dbReference>
<evidence type="ECO:0000259" key="5">
    <source>
        <dbReference type="Pfam" id="PF17678"/>
    </source>
</evidence>
<feature type="domain" description="Glycosyl hydrolase family 92" evidence="4">
    <location>
        <begin position="267"/>
        <end position="730"/>
    </location>
</feature>
<evidence type="ECO:0000256" key="3">
    <source>
        <dbReference type="ARBA" id="ARBA00022837"/>
    </source>
</evidence>
<evidence type="ECO:0000313" key="7">
    <source>
        <dbReference type="Proteomes" id="UP000283387"/>
    </source>
</evidence>
<reference evidence="6 7" key="1">
    <citation type="submission" date="2018-09" db="EMBL/GenBank/DDBJ databases">
        <title>Genomic Encyclopedia of Archaeal and Bacterial Type Strains, Phase II (KMG-II): from individual species to whole genera.</title>
        <authorList>
            <person name="Goeker M."/>
        </authorList>
    </citation>
    <scope>NUCLEOTIDE SEQUENCE [LARGE SCALE GENOMIC DNA]</scope>
    <source>
        <strain evidence="6 7">DSM 27148</strain>
    </source>
</reference>
<dbReference type="InterPro" id="IPR008928">
    <property type="entry name" value="6-hairpin_glycosidase_sf"/>
</dbReference>
<dbReference type="Gene3D" id="1.20.1050.60">
    <property type="entry name" value="alpha-1,2-mannosidase"/>
    <property type="match status" value="1"/>
</dbReference>
<dbReference type="Gene3D" id="1.20.1610.10">
    <property type="entry name" value="alpha-1,2-mannosidases domains"/>
    <property type="match status" value="1"/>
</dbReference>
<dbReference type="OrthoDB" id="9762711at2"/>
<dbReference type="AlphaFoldDB" id="A0A419W4H5"/>
<protein>
    <submittedName>
        <fullName evidence="6">Putative alpha-1,2-mannosidase</fullName>
    </submittedName>
</protein>
<dbReference type="EMBL" id="RAPN01000001">
    <property type="protein sequence ID" value="RKD90342.1"/>
    <property type="molecule type" value="Genomic_DNA"/>
</dbReference>
<dbReference type="InterPro" id="IPR014718">
    <property type="entry name" value="GH-type_carb-bd"/>
</dbReference>
<accession>A0A419W4H5</accession>
<evidence type="ECO:0000313" key="6">
    <source>
        <dbReference type="EMBL" id="RKD90342.1"/>
    </source>
</evidence>
<comment type="cofactor">
    <cofactor evidence="1">
        <name>Ca(2+)</name>
        <dbReference type="ChEBI" id="CHEBI:29108"/>
    </cofactor>
</comment>
<dbReference type="Pfam" id="PF07971">
    <property type="entry name" value="Glyco_hydro_92"/>
    <property type="match status" value="1"/>
</dbReference>
<dbReference type="GO" id="GO:0030246">
    <property type="term" value="F:carbohydrate binding"/>
    <property type="evidence" value="ECO:0007669"/>
    <property type="project" value="InterPro"/>
</dbReference>
<keyword evidence="3" id="KW-0106">Calcium</keyword>
<evidence type="ECO:0000256" key="2">
    <source>
        <dbReference type="ARBA" id="ARBA00011245"/>
    </source>
</evidence>
<keyword evidence="7" id="KW-1185">Reference proteome</keyword>
<dbReference type="NCBIfam" id="TIGR01180">
    <property type="entry name" value="aman2_put"/>
    <property type="match status" value="1"/>
</dbReference>
<dbReference type="GO" id="GO:0005975">
    <property type="term" value="P:carbohydrate metabolic process"/>
    <property type="evidence" value="ECO:0007669"/>
    <property type="project" value="InterPro"/>
</dbReference>
<dbReference type="FunFam" id="1.20.1050.60:FF:000001">
    <property type="entry name" value="Putative alpha-1,2-mannosidase"/>
    <property type="match status" value="1"/>
</dbReference>
<dbReference type="FunFam" id="3.30.2080.10:FF:000001">
    <property type="entry name" value="Alpha-1,2-mannosidase subfamily"/>
    <property type="match status" value="1"/>
</dbReference>
<dbReference type="PANTHER" id="PTHR12143">
    <property type="entry name" value="PEPTIDE N-GLYCANASE PNGASE -RELATED"/>
    <property type="match status" value="1"/>
</dbReference>
<dbReference type="InterPro" id="IPR012939">
    <property type="entry name" value="Glyco_hydro_92"/>
</dbReference>
<dbReference type="Gene3D" id="3.30.2080.10">
    <property type="entry name" value="GH92 mannosidase domain"/>
    <property type="match status" value="1"/>
</dbReference>
<comment type="subunit">
    <text evidence="2">Monomer.</text>
</comment>
<comment type="caution">
    <text evidence="6">The sequence shown here is derived from an EMBL/GenBank/DDBJ whole genome shotgun (WGS) entry which is preliminary data.</text>
</comment>
<dbReference type="PROSITE" id="PS51257">
    <property type="entry name" value="PROKAR_LIPOPROTEIN"/>
    <property type="match status" value="1"/>
</dbReference>
<proteinExistence type="predicted"/>
<dbReference type="Pfam" id="PF17678">
    <property type="entry name" value="Glyco_hydro_92N"/>
    <property type="match status" value="1"/>
</dbReference>
<evidence type="ECO:0000259" key="4">
    <source>
        <dbReference type="Pfam" id="PF07971"/>
    </source>
</evidence>
<dbReference type="SUPFAM" id="SSF48208">
    <property type="entry name" value="Six-hairpin glycosidases"/>
    <property type="match status" value="1"/>
</dbReference>
<dbReference type="InterPro" id="IPR041371">
    <property type="entry name" value="GH92_N"/>
</dbReference>
<evidence type="ECO:0000256" key="1">
    <source>
        <dbReference type="ARBA" id="ARBA00001913"/>
    </source>
</evidence>
<sequence length="740" mass="83122">MIKRNIIIAGLAIWAIACSPTKPNTDLEDTTERLTDFVDPFIGTGLNGHTFPGAAYPFGQIQLSPDNGTEGWDWSSGYHYSDSIVSGFSHLHLSGTGIGDLTDISFLPTTQKVSFRDREENADFIHRYADKYAHENESASPGYYAVKLENTGISAEFTVTERVGFHHYSFPKDSLKNLILNLGFAINWDETTKSNLNIVDSTLVTGMRFSTGWAADQHVYFAARFSQPITQSEIRNVPGNEEKVGVLSFSNPDLLVKVGLSSVSVENALKNLDQTLVDWDFDRVRKAASDAWENELQKIKIEATDNEVRKILYTALYHTMIQPALFSDLNGEFKGVDGSVKTAKGYKRYTIFSLWDTYRSLHPLFTLIEQPRVNDMIKSMLDHYEQTGILPVWELDGNETFCMVGNHSITVIAEAILKGIGDFDYVLAYQAMKESSMQDRDGMAEYDRLGFIPADKIKESVSKLMEIAVSDYSVAKVAEKLGKADDAEYFRKRAQNYKNIYDEQTGFFRGKMADGNWTTPFDPTYSDHQKTDYTEGNGWQYLWLVPQDVDGLIDLVGGKDTFAERLDQFFELKDGVKGINASLDISGLIGGYAHGNEPSHHISFLYNYVGKYWKTQELNRKIQTIFYSDQPGGLIGNEDCGQMSAWYILSVLGFYPVHSADLVYQLGSPLVQKAEVKLLSGKTLTILAPNASPENKYVQEVKLNGEKLNRSYITHAEIMDGAVLEFTMGEQPNLMLFHNN</sequence>
<dbReference type="GO" id="GO:0005829">
    <property type="term" value="C:cytosol"/>
    <property type="evidence" value="ECO:0007669"/>
    <property type="project" value="TreeGrafter"/>
</dbReference>
<dbReference type="RefSeq" id="WP_120271754.1">
    <property type="nucleotide sequence ID" value="NZ_RAPN01000001.1"/>
</dbReference>
<dbReference type="Proteomes" id="UP000283387">
    <property type="component" value="Unassembled WGS sequence"/>
</dbReference>
<dbReference type="PANTHER" id="PTHR12143:SF39">
    <property type="entry name" value="SECRETED PROTEIN"/>
    <property type="match status" value="1"/>
</dbReference>
<dbReference type="InterPro" id="IPR005887">
    <property type="entry name" value="GH92_a_mannosidase_put"/>
</dbReference>
<dbReference type="InterPro" id="IPR050883">
    <property type="entry name" value="PNGase"/>
</dbReference>
<dbReference type="Gene3D" id="2.70.98.10">
    <property type="match status" value="1"/>
</dbReference>